<dbReference type="GO" id="GO:0042407">
    <property type="term" value="P:cristae formation"/>
    <property type="evidence" value="ECO:0007669"/>
    <property type="project" value="TreeGrafter"/>
</dbReference>
<feature type="compositionally biased region" description="Pro residues" evidence="9">
    <location>
        <begin position="141"/>
        <end position="157"/>
    </location>
</feature>
<keyword evidence="2 7" id="KW-0812">Transmembrane</keyword>
<keyword evidence="4" id="KW-1133">Transmembrane helix</keyword>
<gene>
    <name evidence="10" type="primary">Immt</name>
    <name evidence="10" type="ORF">Anas_02120</name>
</gene>
<dbReference type="OrthoDB" id="10261039at2759"/>
<evidence type="ECO:0000256" key="3">
    <source>
        <dbReference type="ARBA" id="ARBA00022792"/>
    </source>
</evidence>
<feature type="compositionally biased region" description="Polar residues" evidence="9">
    <location>
        <begin position="130"/>
        <end position="140"/>
    </location>
</feature>
<evidence type="ECO:0000256" key="2">
    <source>
        <dbReference type="ARBA" id="ARBA00022692"/>
    </source>
</evidence>
<feature type="compositionally biased region" description="Basic and acidic residues" evidence="9">
    <location>
        <begin position="160"/>
        <end position="193"/>
    </location>
</feature>
<evidence type="ECO:0000313" key="10">
    <source>
        <dbReference type="EMBL" id="KAB7506881.1"/>
    </source>
</evidence>
<keyword evidence="3 7" id="KW-0999">Mitochondrion inner membrane</keyword>
<name>A0A5N5TL55_9CRUS</name>
<comment type="function">
    <text evidence="7">Component of the MICOS complex, a large protein complex of the mitochondrial inner membrane that plays crucial roles in the maintenance of crista junctions, inner membrane architecture, and formation of contact sites to the outer membrane.</text>
</comment>
<evidence type="ECO:0000256" key="6">
    <source>
        <dbReference type="ARBA" id="ARBA00023136"/>
    </source>
</evidence>
<dbReference type="InterPro" id="IPR019133">
    <property type="entry name" value="MIC60"/>
</dbReference>
<dbReference type="AlphaFoldDB" id="A0A5N5TL55"/>
<dbReference type="PANTHER" id="PTHR15415">
    <property type="entry name" value="MITOFILIN"/>
    <property type="match status" value="1"/>
</dbReference>
<accession>A0A5N5TL55</accession>
<protein>
    <recommendedName>
        <fullName evidence="7">MICOS complex subunit MIC60</fullName>
    </recommendedName>
    <alternativeName>
        <fullName evidence="7">Mitofilin</fullName>
    </alternativeName>
</protein>
<dbReference type="Pfam" id="PF09731">
    <property type="entry name" value="Mitofilin"/>
    <property type="match status" value="1"/>
</dbReference>
<comment type="similarity">
    <text evidence="1 7">Belongs to the MICOS complex subunit Mic60 family.</text>
</comment>
<evidence type="ECO:0000256" key="4">
    <source>
        <dbReference type="ARBA" id="ARBA00022989"/>
    </source>
</evidence>
<comment type="caution">
    <text evidence="10">The sequence shown here is derived from an EMBL/GenBank/DDBJ whole genome shotgun (WGS) entry which is preliminary data.</text>
</comment>
<dbReference type="Proteomes" id="UP000326759">
    <property type="component" value="Unassembled WGS sequence"/>
</dbReference>
<feature type="region of interest" description="Disordered" evidence="9">
    <location>
        <begin position="94"/>
        <end position="206"/>
    </location>
</feature>
<dbReference type="PANTHER" id="PTHR15415:SF7">
    <property type="entry name" value="MICOS COMPLEX SUBUNIT MIC60"/>
    <property type="match status" value="1"/>
</dbReference>
<organism evidence="10 11">
    <name type="scientific">Armadillidium nasatum</name>
    <dbReference type="NCBI Taxonomy" id="96803"/>
    <lineage>
        <taxon>Eukaryota</taxon>
        <taxon>Metazoa</taxon>
        <taxon>Ecdysozoa</taxon>
        <taxon>Arthropoda</taxon>
        <taxon>Crustacea</taxon>
        <taxon>Multicrustacea</taxon>
        <taxon>Malacostraca</taxon>
        <taxon>Eumalacostraca</taxon>
        <taxon>Peracarida</taxon>
        <taxon>Isopoda</taxon>
        <taxon>Oniscidea</taxon>
        <taxon>Crinocheta</taxon>
        <taxon>Armadillidiidae</taxon>
        <taxon>Armadillidium</taxon>
    </lineage>
</organism>
<reference evidence="10 11" key="1">
    <citation type="journal article" date="2019" name="PLoS Biol.">
        <title>Sex chromosomes control vertical transmission of feminizing Wolbachia symbionts in an isopod.</title>
        <authorList>
            <person name="Becking T."/>
            <person name="Chebbi M.A."/>
            <person name="Giraud I."/>
            <person name="Moumen B."/>
            <person name="Laverre T."/>
            <person name="Caubet Y."/>
            <person name="Peccoud J."/>
            <person name="Gilbert C."/>
            <person name="Cordaux R."/>
        </authorList>
    </citation>
    <scope>NUCLEOTIDE SEQUENCE [LARGE SCALE GENOMIC DNA]</scope>
    <source>
        <strain evidence="10">ANa2</strain>
        <tissue evidence="10">Whole body excluding digestive tract and cuticle</tissue>
    </source>
</reference>
<keyword evidence="11" id="KW-1185">Reference proteome</keyword>
<dbReference type="GO" id="GO:0061617">
    <property type="term" value="C:MICOS complex"/>
    <property type="evidence" value="ECO:0007669"/>
    <property type="project" value="TreeGrafter"/>
</dbReference>
<evidence type="ECO:0000256" key="5">
    <source>
        <dbReference type="ARBA" id="ARBA00023128"/>
    </source>
</evidence>
<feature type="compositionally biased region" description="Basic and acidic residues" evidence="9">
    <location>
        <begin position="116"/>
        <end position="129"/>
    </location>
</feature>
<keyword evidence="6" id="KW-0472">Membrane</keyword>
<sequence length="719" mass="80079">MKSNMFRFSSRINALACRKAISPWKEHRLNQHTQSQSSGHVKKALIIGGVTTVVTGGFVGYSAWSPENRKFVEDNIPGSSYVLDPILGTKKVVEPKKVEKPKPASVPKSDVGLLQKKLEREKIKEKDAQAKSTSGSTSVTPLPPPPPPPLQPPPPPQQAKKKEDDFQKEKPAVVPIVKEEKEKKVPSSDDIEQRLATSEKAANDENASLTQEITSIIKEAQALVTEALNAAEKAANAVKSHAEKAYAAIDSGEGHESLYAVCAEVAKAKKELVKTAETKMLEAKEKIKKLQDEITIGKGSKLTEGNSLLTSAEETLSELNYALSKISSTVAEALRDTTAVNEFKNLVEASRTQFEAEVRSLLPDVKIGEKSDKLTTEELNLLLAHAHRKTVDKERYKDSILRQREMETRLLDGKLQSELERQRRDLGLEHRHRLQQLKDDMETELRTQLKRQAAAHSDHLADMLHLQESQLESKWETKLQNDLHNESSKYYMSLSEIQGDLMGLKSALKSRADADTAARAAHELWLACESLKTALRLGKENSYSWEDQLLPLSKQIQSINDAAGDKDPFVKTVISSIPDEALCRGVYTEEALRERFLKVDRICRRVALIGDNGGSLLRYLVSYVQSFFLLGAYDRIPASEIRDEEIDIDQLDTHDILARVRYCIAKDDLLQAVKYLNLLRGEPRIVASDWLKEAKLTLEARQAANALMAHAAATGARAL</sequence>
<evidence type="ECO:0000256" key="8">
    <source>
        <dbReference type="SAM" id="Coils"/>
    </source>
</evidence>
<evidence type="ECO:0000256" key="9">
    <source>
        <dbReference type="SAM" id="MobiDB-lite"/>
    </source>
</evidence>
<feature type="coiled-coil region" evidence="8">
    <location>
        <begin position="266"/>
        <end position="293"/>
    </location>
</feature>
<dbReference type="EMBL" id="SEYY01000595">
    <property type="protein sequence ID" value="KAB7506881.1"/>
    <property type="molecule type" value="Genomic_DNA"/>
</dbReference>
<proteinExistence type="inferred from homology"/>
<keyword evidence="8" id="KW-0175">Coiled coil</keyword>
<comment type="subunit">
    <text evidence="7">Component of the mitochondrial contact site and cristae organizing system (MICOS) complex.</text>
</comment>
<evidence type="ECO:0000256" key="7">
    <source>
        <dbReference type="RuleBase" id="RU363000"/>
    </source>
</evidence>
<evidence type="ECO:0000313" key="11">
    <source>
        <dbReference type="Proteomes" id="UP000326759"/>
    </source>
</evidence>
<comment type="subcellular location">
    <subcellularLocation>
        <location evidence="7">Mitochondrion inner membrane</location>
        <topology evidence="7">Single-pass membrane protein</topology>
    </subcellularLocation>
</comment>
<evidence type="ECO:0000256" key="1">
    <source>
        <dbReference type="ARBA" id="ARBA00010877"/>
    </source>
</evidence>
<keyword evidence="5 7" id="KW-0496">Mitochondrion</keyword>